<name>A0A1G4ECB4_PLAVI</name>
<dbReference type="VEuPathDB" id="PlasmoDB:PVX_029690"/>
<evidence type="ECO:0000313" key="2">
    <source>
        <dbReference type="EMBL" id="SCA60013.1"/>
    </source>
</evidence>
<evidence type="ECO:0000256" key="1">
    <source>
        <dbReference type="SAM" id="MobiDB-lite"/>
    </source>
</evidence>
<evidence type="ECO:0008006" key="4">
    <source>
        <dbReference type="Google" id="ProtNLM"/>
    </source>
</evidence>
<proteinExistence type="predicted"/>
<protein>
    <recommendedName>
        <fullName evidence="4">VIR protein</fullName>
    </recommendedName>
</protein>
<dbReference type="VEuPathDB" id="PlasmoDB:PVPAM_010010900"/>
<gene>
    <name evidence="2" type="ORF">PVT01_000062800</name>
</gene>
<evidence type="ECO:0000313" key="3">
    <source>
        <dbReference type="Proteomes" id="UP000196402"/>
    </source>
</evidence>
<dbReference type="AlphaFoldDB" id="A0A1G4ECB4"/>
<reference evidence="2 3" key="1">
    <citation type="submission" date="2016-07" db="EMBL/GenBank/DDBJ databases">
        <authorList>
            <consortium name="Pathogen Informatics"/>
        </authorList>
    </citation>
    <scope>NUCLEOTIDE SEQUENCE [LARGE SCALE GENOMIC DNA]</scope>
</reference>
<dbReference type="VEuPathDB" id="PlasmoDB:PVP01_0006810"/>
<sequence>MTSPDTNAKYIVYKLYDDVKKEFDRSENFTYEQNEFDKIINDINMEREKLNIPIEIFTGLNKRLKNYNVFFNAHLTENFCIFVNFWLNKELRKKYANINPTIFNILDKFVVNFNIDNYNIKENTCHGYIKYLNPDVYKKMLILDDLYNKYKQLKSFNGTENDDLCTIFSFMGQIYKPAFDNNKSDSNFIKKLEEYTDLIKTNKWATNTRCPAKYYITLPKPDTVEPLERSDVSKQSKASPQVLESQQLSRGQDTVPLEDVSATHESLKPTETRNVPVSSELLGTHDEHATRRPSGLPYALGPSMPKLQADPENAEFFGTQERSAMTSTEQIFTPPGYDKAYAGVMMRNVDGRITELNSNPNAITKDGLLDKMQNFFTGTLGQVDPVPVVGVSGGMGALFLLFRYTPVGTFFRGGRGRANRIPRSFNGQFLGGFPGYEDYDVGHIGYGPMNPLAE</sequence>
<feature type="region of interest" description="Disordered" evidence="1">
    <location>
        <begin position="226"/>
        <end position="276"/>
    </location>
</feature>
<organism evidence="2 3">
    <name type="scientific">Plasmodium vivax</name>
    <name type="common">malaria parasite P. vivax</name>
    <dbReference type="NCBI Taxonomy" id="5855"/>
    <lineage>
        <taxon>Eukaryota</taxon>
        <taxon>Sar</taxon>
        <taxon>Alveolata</taxon>
        <taxon>Apicomplexa</taxon>
        <taxon>Aconoidasida</taxon>
        <taxon>Haemosporida</taxon>
        <taxon>Plasmodiidae</taxon>
        <taxon>Plasmodium</taxon>
        <taxon>Plasmodium (Plasmodium)</taxon>
    </lineage>
</organism>
<feature type="compositionally biased region" description="Basic and acidic residues" evidence="1">
    <location>
        <begin position="261"/>
        <end position="271"/>
    </location>
</feature>
<feature type="compositionally biased region" description="Polar residues" evidence="1">
    <location>
        <begin position="235"/>
        <end position="252"/>
    </location>
</feature>
<dbReference type="VEuPathDB" id="PlasmoDB:PVW1_140084500"/>
<dbReference type="EMBL" id="FLYH01000158">
    <property type="protein sequence ID" value="SCA60013.1"/>
    <property type="molecule type" value="Genomic_DNA"/>
</dbReference>
<accession>A0A1G4ECB4</accession>
<dbReference type="Proteomes" id="UP000196402">
    <property type="component" value="Unassembled WGS sequence"/>
</dbReference>